<proteinExistence type="inferred from homology"/>
<comment type="similarity">
    <text evidence="1">Belongs to the LysR transcriptional regulatory family.</text>
</comment>
<dbReference type="InterPro" id="IPR036390">
    <property type="entry name" value="WH_DNA-bd_sf"/>
</dbReference>
<dbReference type="KEGG" id="poz:I0K15_02225"/>
<evidence type="ECO:0000256" key="2">
    <source>
        <dbReference type="ARBA" id="ARBA00023015"/>
    </source>
</evidence>
<evidence type="ECO:0000313" key="8">
    <source>
        <dbReference type="Proteomes" id="UP000594800"/>
    </source>
</evidence>
<dbReference type="Gene3D" id="3.40.190.290">
    <property type="match status" value="1"/>
</dbReference>
<dbReference type="InterPro" id="IPR000847">
    <property type="entry name" value="LysR_HTH_N"/>
</dbReference>
<dbReference type="FunFam" id="1.10.10.10:FF:000001">
    <property type="entry name" value="LysR family transcriptional regulator"/>
    <property type="match status" value="1"/>
</dbReference>
<keyword evidence="4" id="KW-0804">Transcription</keyword>
<dbReference type="SUPFAM" id="SSF46785">
    <property type="entry name" value="Winged helix' DNA-binding domain"/>
    <property type="match status" value="1"/>
</dbReference>
<dbReference type="PANTHER" id="PTHR30427:SF1">
    <property type="entry name" value="TRANSCRIPTIONAL ACTIVATOR PROTEIN LYSR"/>
    <property type="match status" value="1"/>
</dbReference>
<dbReference type="GO" id="GO:0003700">
    <property type="term" value="F:DNA-binding transcription factor activity"/>
    <property type="evidence" value="ECO:0007669"/>
    <property type="project" value="InterPro"/>
</dbReference>
<dbReference type="EMBL" id="CP064942">
    <property type="protein sequence ID" value="QPH54621.1"/>
    <property type="molecule type" value="Genomic_DNA"/>
</dbReference>
<dbReference type="PROSITE" id="PS50931">
    <property type="entry name" value="HTH_LYSR"/>
    <property type="match status" value="1"/>
</dbReference>
<dbReference type="InterPro" id="IPR005119">
    <property type="entry name" value="LysR_subst-bd"/>
</dbReference>
<dbReference type="PANTHER" id="PTHR30427">
    <property type="entry name" value="TRANSCRIPTIONAL ACTIVATOR PROTEIN LYSR"/>
    <property type="match status" value="1"/>
</dbReference>
<sequence>MHLKSLTAFCFVLRRGSLSAAADAMNLSQPAVSRLISNLEHEVGFALFHRDKRTLRPTGEGRRFHREAERILTGIEQLGNIAKDIKQGGDARLRVVVMSRLAGGALPDAAAAFRAQMPDVDLTVETHHRRDMERWLGGRQFDVGFGPLPVAGDQLDIQPLGTLNAVSVFAPGGPFAGQKVVEPRALAEHPLIALTPDTLLQSQTEAIFAAAGIVPRTGMSTSSSQVACMLAARGLGYAITDPVTARAVPEALEVIPIAPAFPLEYGVLTPRGVTLTPAATVFRDCMAAVFDTLRVA</sequence>
<dbReference type="GO" id="GO:0043565">
    <property type="term" value="F:sequence-specific DNA binding"/>
    <property type="evidence" value="ECO:0007669"/>
    <property type="project" value="TreeGrafter"/>
</dbReference>
<evidence type="ECO:0000256" key="4">
    <source>
        <dbReference type="ARBA" id="ARBA00023163"/>
    </source>
</evidence>
<dbReference type="GO" id="GO:0010628">
    <property type="term" value="P:positive regulation of gene expression"/>
    <property type="evidence" value="ECO:0007669"/>
    <property type="project" value="TreeGrafter"/>
</dbReference>
<protein>
    <submittedName>
        <fullName evidence="7">LysR family transcriptional regulator</fullName>
    </submittedName>
</protein>
<feature type="chain" id="PRO_5032871447" evidence="5">
    <location>
        <begin position="21"/>
        <end position="296"/>
    </location>
</feature>
<feature type="domain" description="HTH lysR-type" evidence="6">
    <location>
        <begin position="1"/>
        <end position="58"/>
    </location>
</feature>
<dbReference type="PRINTS" id="PR00039">
    <property type="entry name" value="HTHLYSR"/>
</dbReference>
<accession>A0A7S9QDX8</accession>
<evidence type="ECO:0000259" key="6">
    <source>
        <dbReference type="PROSITE" id="PS50931"/>
    </source>
</evidence>
<dbReference type="Proteomes" id="UP000594800">
    <property type="component" value="Chromosome"/>
</dbReference>
<dbReference type="Pfam" id="PF00126">
    <property type="entry name" value="HTH_1"/>
    <property type="match status" value="1"/>
</dbReference>
<name>A0A7S9QDX8_9RHOB</name>
<evidence type="ECO:0000256" key="3">
    <source>
        <dbReference type="ARBA" id="ARBA00023125"/>
    </source>
</evidence>
<organism evidence="7 8">
    <name type="scientific">Pontivivens ytuae</name>
    <dbReference type="NCBI Taxonomy" id="2789856"/>
    <lineage>
        <taxon>Bacteria</taxon>
        <taxon>Pseudomonadati</taxon>
        <taxon>Pseudomonadota</taxon>
        <taxon>Alphaproteobacteria</taxon>
        <taxon>Rhodobacterales</taxon>
        <taxon>Paracoccaceae</taxon>
        <taxon>Pontivivens</taxon>
    </lineage>
</organism>
<evidence type="ECO:0000313" key="7">
    <source>
        <dbReference type="EMBL" id="QPH54621.1"/>
    </source>
</evidence>
<dbReference type="SUPFAM" id="SSF53850">
    <property type="entry name" value="Periplasmic binding protein-like II"/>
    <property type="match status" value="1"/>
</dbReference>
<dbReference type="InterPro" id="IPR036388">
    <property type="entry name" value="WH-like_DNA-bd_sf"/>
</dbReference>
<dbReference type="RefSeq" id="WP_196103830.1">
    <property type="nucleotide sequence ID" value="NZ_CP064942.1"/>
</dbReference>
<reference evidence="7 8" key="1">
    <citation type="submission" date="2020-11" db="EMBL/GenBank/DDBJ databases">
        <title>Description of Pontivivens ytuae sp. nov. isolated from deep sea sediment of Mariana Trench.</title>
        <authorList>
            <person name="Wang Z."/>
            <person name="Sun Q.-L."/>
            <person name="Xu X.-D."/>
            <person name="Tang Y.-Z."/>
            <person name="Zhang J."/>
        </authorList>
    </citation>
    <scope>NUCLEOTIDE SEQUENCE [LARGE SCALE GENOMIC DNA]</scope>
    <source>
        <strain evidence="7 8">MT2928</strain>
    </source>
</reference>
<keyword evidence="2" id="KW-0805">Transcription regulation</keyword>
<dbReference type="Gene3D" id="1.10.10.10">
    <property type="entry name" value="Winged helix-like DNA-binding domain superfamily/Winged helix DNA-binding domain"/>
    <property type="match status" value="1"/>
</dbReference>
<evidence type="ECO:0000256" key="5">
    <source>
        <dbReference type="SAM" id="SignalP"/>
    </source>
</evidence>
<keyword evidence="5" id="KW-0732">Signal</keyword>
<gene>
    <name evidence="7" type="ORF">I0K15_02225</name>
</gene>
<dbReference type="AlphaFoldDB" id="A0A7S9QDX8"/>
<keyword evidence="3" id="KW-0238">DNA-binding</keyword>
<evidence type="ECO:0000256" key="1">
    <source>
        <dbReference type="ARBA" id="ARBA00009437"/>
    </source>
</evidence>
<keyword evidence="8" id="KW-1185">Reference proteome</keyword>
<feature type="signal peptide" evidence="5">
    <location>
        <begin position="1"/>
        <end position="20"/>
    </location>
</feature>
<dbReference type="Pfam" id="PF03466">
    <property type="entry name" value="LysR_substrate"/>
    <property type="match status" value="1"/>
</dbReference>